<evidence type="ECO:0000313" key="6">
    <source>
        <dbReference type="EMBL" id="GGX55340.1"/>
    </source>
</evidence>
<evidence type="ECO:0000313" key="7">
    <source>
        <dbReference type="Proteomes" id="UP000626148"/>
    </source>
</evidence>
<keyword evidence="3" id="KW-0479">Metal-binding</keyword>
<dbReference type="NCBIfam" id="TIGR02481">
    <property type="entry name" value="hemeryth_dom"/>
    <property type="match status" value="1"/>
</dbReference>
<comment type="similarity">
    <text evidence="1">Belongs to the hemerythrin family.</text>
</comment>
<name>A0A918K988_9GAMM</name>
<dbReference type="PROSITE" id="PS00550">
    <property type="entry name" value="HEMERYTHRINS"/>
    <property type="match status" value="1"/>
</dbReference>
<keyword evidence="4" id="KW-0408">Iron</keyword>
<dbReference type="Gene3D" id="1.20.120.50">
    <property type="entry name" value="Hemerythrin-like"/>
    <property type="match status" value="1"/>
</dbReference>
<evidence type="ECO:0000256" key="1">
    <source>
        <dbReference type="ARBA" id="ARBA00010587"/>
    </source>
</evidence>
<keyword evidence="2" id="KW-0561">Oxygen transport</keyword>
<dbReference type="PANTHER" id="PTHR37164:SF1">
    <property type="entry name" value="BACTERIOHEMERYTHRIN"/>
    <property type="match status" value="1"/>
</dbReference>
<dbReference type="GO" id="GO:0046872">
    <property type="term" value="F:metal ion binding"/>
    <property type="evidence" value="ECO:0007669"/>
    <property type="project" value="UniProtKB-KW"/>
</dbReference>
<dbReference type="InterPro" id="IPR012312">
    <property type="entry name" value="Hemerythrin-like"/>
</dbReference>
<dbReference type="Proteomes" id="UP000626148">
    <property type="component" value="Unassembled WGS sequence"/>
</dbReference>
<keyword evidence="7" id="KW-1185">Reference proteome</keyword>
<reference evidence="6" key="2">
    <citation type="submission" date="2020-09" db="EMBL/GenBank/DDBJ databases">
        <authorList>
            <person name="Sun Q."/>
            <person name="Kim S."/>
        </authorList>
    </citation>
    <scope>NUCLEOTIDE SEQUENCE</scope>
    <source>
        <strain evidence="6">KCTC 22169</strain>
    </source>
</reference>
<dbReference type="InterPro" id="IPR016131">
    <property type="entry name" value="Haemerythrin_Fe_BS"/>
</dbReference>
<evidence type="ECO:0000256" key="4">
    <source>
        <dbReference type="ARBA" id="ARBA00023004"/>
    </source>
</evidence>
<feature type="domain" description="Hemerythrin-like" evidence="5">
    <location>
        <begin position="13"/>
        <end position="123"/>
    </location>
</feature>
<sequence>MKIVWSSEYEIGIPVIDNQHKRIVEYINTVHELQGQRDAEAELRAVLHNLVDYTLSHFAFEESLMEEAGYSDLADHQLAHQAFARQIEQLRKRFIQGNEVASELAGVLQSWLLKHILTDDQSYSDTVKSRLLGRRGKAASGQVLQAVRRYQR</sequence>
<evidence type="ECO:0000256" key="3">
    <source>
        <dbReference type="ARBA" id="ARBA00022723"/>
    </source>
</evidence>
<dbReference type="Pfam" id="PF01814">
    <property type="entry name" value="Hemerythrin"/>
    <property type="match status" value="1"/>
</dbReference>
<gene>
    <name evidence="6" type="ORF">GCM10007392_23770</name>
</gene>
<keyword evidence="2" id="KW-0813">Transport</keyword>
<evidence type="ECO:0000256" key="2">
    <source>
        <dbReference type="ARBA" id="ARBA00022621"/>
    </source>
</evidence>
<reference evidence="6" key="1">
    <citation type="journal article" date="2014" name="Int. J. Syst. Evol. Microbiol.">
        <title>Complete genome sequence of Corynebacterium casei LMG S-19264T (=DSM 44701T), isolated from a smear-ripened cheese.</title>
        <authorList>
            <consortium name="US DOE Joint Genome Institute (JGI-PGF)"/>
            <person name="Walter F."/>
            <person name="Albersmeier A."/>
            <person name="Kalinowski J."/>
            <person name="Ruckert C."/>
        </authorList>
    </citation>
    <scope>NUCLEOTIDE SEQUENCE</scope>
    <source>
        <strain evidence="6">KCTC 22169</strain>
    </source>
</reference>
<comment type="caution">
    <text evidence="6">The sequence shown here is derived from an EMBL/GenBank/DDBJ whole genome shotgun (WGS) entry which is preliminary data.</text>
</comment>
<proteinExistence type="inferred from homology"/>
<dbReference type="CDD" id="cd12107">
    <property type="entry name" value="Hemerythrin"/>
    <property type="match status" value="1"/>
</dbReference>
<dbReference type="AlphaFoldDB" id="A0A918K988"/>
<dbReference type="RefSeq" id="WP_189608812.1">
    <property type="nucleotide sequence ID" value="NZ_BMXR01000005.1"/>
</dbReference>
<dbReference type="NCBIfam" id="NF002007">
    <property type="entry name" value="PRK00808.1"/>
    <property type="match status" value="1"/>
</dbReference>
<dbReference type="EMBL" id="BMXR01000005">
    <property type="protein sequence ID" value="GGX55340.1"/>
    <property type="molecule type" value="Genomic_DNA"/>
</dbReference>
<accession>A0A918K988</accession>
<organism evidence="6 7">
    <name type="scientific">Saccharospirillum salsuginis</name>
    <dbReference type="NCBI Taxonomy" id="418750"/>
    <lineage>
        <taxon>Bacteria</taxon>
        <taxon>Pseudomonadati</taxon>
        <taxon>Pseudomonadota</taxon>
        <taxon>Gammaproteobacteria</taxon>
        <taxon>Oceanospirillales</taxon>
        <taxon>Saccharospirillaceae</taxon>
        <taxon>Saccharospirillum</taxon>
    </lineage>
</organism>
<protein>
    <submittedName>
        <fullName evidence="6">Bacteriohemerythrin</fullName>
    </submittedName>
</protein>
<evidence type="ECO:0000259" key="5">
    <source>
        <dbReference type="Pfam" id="PF01814"/>
    </source>
</evidence>
<dbReference type="GO" id="GO:0005344">
    <property type="term" value="F:oxygen carrier activity"/>
    <property type="evidence" value="ECO:0007669"/>
    <property type="project" value="UniProtKB-KW"/>
</dbReference>
<dbReference type="InterPro" id="IPR035938">
    <property type="entry name" value="Hemerythrin-like_sf"/>
</dbReference>
<dbReference type="PANTHER" id="PTHR37164">
    <property type="entry name" value="BACTERIOHEMERYTHRIN"/>
    <property type="match status" value="1"/>
</dbReference>
<dbReference type="SUPFAM" id="SSF47188">
    <property type="entry name" value="Hemerythrin-like"/>
    <property type="match status" value="1"/>
</dbReference>
<dbReference type="InterPro" id="IPR050669">
    <property type="entry name" value="Hemerythrin"/>
</dbReference>
<dbReference type="InterPro" id="IPR012827">
    <property type="entry name" value="Hemerythrin_metal-bd"/>
</dbReference>
<dbReference type="NCBIfam" id="NF033749">
    <property type="entry name" value="bact_hemeryth"/>
    <property type="match status" value="1"/>
</dbReference>